<gene>
    <name evidence="2" type="ORF">OUZ56_029572</name>
</gene>
<evidence type="ECO:0000256" key="1">
    <source>
        <dbReference type="SAM" id="MobiDB-lite"/>
    </source>
</evidence>
<accession>A0ABR0B770</accession>
<feature type="region of interest" description="Disordered" evidence="1">
    <location>
        <begin position="1"/>
        <end position="24"/>
    </location>
</feature>
<dbReference type="Proteomes" id="UP001234178">
    <property type="component" value="Unassembled WGS sequence"/>
</dbReference>
<organism evidence="2 3">
    <name type="scientific">Daphnia magna</name>
    <dbReference type="NCBI Taxonomy" id="35525"/>
    <lineage>
        <taxon>Eukaryota</taxon>
        <taxon>Metazoa</taxon>
        <taxon>Ecdysozoa</taxon>
        <taxon>Arthropoda</taxon>
        <taxon>Crustacea</taxon>
        <taxon>Branchiopoda</taxon>
        <taxon>Diplostraca</taxon>
        <taxon>Cladocera</taxon>
        <taxon>Anomopoda</taxon>
        <taxon>Daphniidae</taxon>
        <taxon>Daphnia</taxon>
    </lineage>
</organism>
<sequence length="277" mass="31184">MSVNKITNSKKTVSPKKSERLPTRVSPRKKIVKTVYDLDIASGSGVKSSAMKRISTYPWNEERIQEMIQGVSEYPVLYDISPGADVKSKWEYLRKCWLNERREQNKEDPSGTGTDDLKKNQRKPFAYYESMGFISPFTKSRVGRHTNITNNKYFQTDDYGNDNDADEAVQQQQTVEVVHVELSLDSSNSVFASEQTKQILQNGTFYSSDSDQFAEERNNRIENGFAGEFFDVETSLQSGCSFPLLIRSPLKSTKHAAGGSNKTSGNYKSCAGSNKKS</sequence>
<evidence type="ECO:0008006" key="4">
    <source>
        <dbReference type="Google" id="ProtNLM"/>
    </source>
</evidence>
<name>A0ABR0B770_9CRUS</name>
<feature type="compositionally biased region" description="Polar residues" evidence="1">
    <location>
        <begin position="1"/>
        <end position="12"/>
    </location>
</feature>
<evidence type="ECO:0000313" key="2">
    <source>
        <dbReference type="EMBL" id="KAK4037540.1"/>
    </source>
</evidence>
<protein>
    <recommendedName>
        <fullName evidence="4">MADF domain-containing protein</fullName>
    </recommendedName>
</protein>
<evidence type="ECO:0000313" key="3">
    <source>
        <dbReference type="Proteomes" id="UP001234178"/>
    </source>
</evidence>
<proteinExistence type="predicted"/>
<dbReference type="EMBL" id="JAOYFB010000040">
    <property type="protein sequence ID" value="KAK4037540.1"/>
    <property type="molecule type" value="Genomic_DNA"/>
</dbReference>
<keyword evidence="3" id="KW-1185">Reference proteome</keyword>
<feature type="region of interest" description="Disordered" evidence="1">
    <location>
        <begin position="252"/>
        <end position="277"/>
    </location>
</feature>
<reference evidence="2 3" key="1">
    <citation type="journal article" date="2023" name="Nucleic Acids Res.">
        <title>The hologenome of Daphnia magna reveals possible DNA methylation and microbiome-mediated evolution of the host genome.</title>
        <authorList>
            <person name="Chaturvedi A."/>
            <person name="Li X."/>
            <person name="Dhandapani V."/>
            <person name="Marshall H."/>
            <person name="Kissane S."/>
            <person name="Cuenca-Cambronero M."/>
            <person name="Asole G."/>
            <person name="Calvet F."/>
            <person name="Ruiz-Romero M."/>
            <person name="Marangio P."/>
            <person name="Guigo R."/>
            <person name="Rago D."/>
            <person name="Mirbahai L."/>
            <person name="Eastwood N."/>
            <person name="Colbourne J.K."/>
            <person name="Zhou J."/>
            <person name="Mallon E."/>
            <person name="Orsini L."/>
        </authorList>
    </citation>
    <scope>NUCLEOTIDE SEQUENCE [LARGE SCALE GENOMIC DNA]</scope>
    <source>
        <strain evidence="2">LRV0_1</strain>
    </source>
</reference>
<feature type="compositionally biased region" description="Polar residues" evidence="1">
    <location>
        <begin position="260"/>
        <end position="277"/>
    </location>
</feature>
<comment type="caution">
    <text evidence="2">The sequence shown here is derived from an EMBL/GenBank/DDBJ whole genome shotgun (WGS) entry which is preliminary data.</text>
</comment>